<accession>A0AB34K9N6</accession>
<reference evidence="1 2" key="1">
    <citation type="journal article" date="2024" name="Science">
        <title>Giant polyketide synthase enzymes in the biosynthesis of giant marine polyether toxins.</title>
        <authorList>
            <person name="Fallon T.R."/>
            <person name="Shende V.V."/>
            <person name="Wierzbicki I.H."/>
            <person name="Pendleton A.L."/>
            <person name="Watervoot N.F."/>
            <person name="Auber R.P."/>
            <person name="Gonzalez D.J."/>
            <person name="Wisecaver J.H."/>
            <person name="Moore B.S."/>
        </authorList>
    </citation>
    <scope>NUCLEOTIDE SEQUENCE [LARGE SCALE GENOMIC DNA]</scope>
    <source>
        <strain evidence="1 2">12B1</strain>
    </source>
</reference>
<dbReference type="Proteomes" id="UP001515480">
    <property type="component" value="Unassembled WGS sequence"/>
</dbReference>
<evidence type="ECO:0008006" key="3">
    <source>
        <dbReference type="Google" id="ProtNLM"/>
    </source>
</evidence>
<organism evidence="1 2">
    <name type="scientific">Prymnesium parvum</name>
    <name type="common">Toxic golden alga</name>
    <dbReference type="NCBI Taxonomy" id="97485"/>
    <lineage>
        <taxon>Eukaryota</taxon>
        <taxon>Haptista</taxon>
        <taxon>Haptophyta</taxon>
        <taxon>Prymnesiophyceae</taxon>
        <taxon>Prymnesiales</taxon>
        <taxon>Prymnesiaceae</taxon>
        <taxon>Prymnesium</taxon>
    </lineage>
</organism>
<dbReference type="AlphaFoldDB" id="A0AB34K9N6"/>
<keyword evidence="2" id="KW-1185">Reference proteome</keyword>
<gene>
    <name evidence="1" type="ORF">AB1Y20_000645</name>
</gene>
<name>A0AB34K9N6_PRYPA</name>
<proteinExistence type="predicted"/>
<sequence>MLAVLLAGLSVQPPKLVVHLILAASKSGGRVPTLDSRLWPHHVEVRRHSIPDTLGACTAEAVSYLRGIQSIYAEVRPSSCSSCCHSTKCAKNHLAEYTALTTIDGQLPRSSPRRRLLPDFGE</sequence>
<evidence type="ECO:0000313" key="1">
    <source>
        <dbReference type="EMBL" id="KAL1529706.1"/>
    </source>
</evidence>
<protein>
    <recommendedName>
        <fullName evidence="3">Secreted protein</fullName>
    </recommendedName>
</protein>
<comment type="caution">
    <text evidence="1">The sequence shown here is derived from an EMBL/GenBank/DDBJ whole genome shotgun (WGS) entry which is preliminary data.</text>
</comment>
<dbReference type="EMBL" id="JBGBPQ010000001">
    <property type="protein sequence ID" value="KAL1529706.1"/>
    <property type="molecule type" value="Genomic_DNA"/>
</dbReference>
<evidence type="ECO:0000313" key="2">
    <source>
        <dbReference type="Proteomes" id="UP001515480"/>
    </source>
</evidence>